<comment type="caution">
    <text evidence="1">The sequence shown here is derived from an EMBL/GenBank/DDBJ whole genome shotgun (WGS) entry which is preliminary data.</text>
</comment>
<name>A0AB73B8A1_CORFL</name>
<accession>A0AB73B8A1</accession>
<sequence>MPMPAMSQPMSMAPGPATEAMFWGMEKIPAPTVEPIMRATSVHILTVWDFFPSGEVLEVIRIKYPVRDAAGPIRLYS</sequence>
<dbReference type="AlphaFoldDB" id="A0AB73B8A1"/>
<protein>
    <submittedName>
        <fullName evidence="1">Uncharacterized protein</fullName>
    </submittedName>
</protein>
<organism evidence="1 2">
    <name type="scientific">Corynebacterium flavescens</name>
    <dbReference type="NCBI Taxonomy" id="28028"/>
    <lineage>
        <taxon>Bacteria</taxon>
        <taxon>Bacillati</taxon>
        <taxon>Actinomycetota</taxon>
        <taxon>Actinomycetes</taxon>
        <taxon>Mycobacteriales</taxon>
        <taxon>Corynebacteriaceae</taxon>
        <taxon>Corynebacterium</taxon>
    </lineage>
</organism>
<evidence type="ECO:0000313" key="2">
    <source>
        <dbReference type="Proteomes" id="UP000315353"/>
    </source>
</evidence>
<proteinExistence type="predicted"/>
<evidence type="ECO:0000313" key="1">
    <source>
        <dbReference type="EMBL" id="GEB98104.1"/>
    </source>
</evidence>
<dbReference type="EMBL" id="BJNB01000024">
    <property type="protein sequence ID" value="GEB98104.1"/>
    <property type="molecule type" value="Genomic_DNA"/>
</dbReference>
<dbReference type="Proteomes" id="UP000315353">
    <property type="component" value="Unassembled WGS sequence"/>
</dbReference>
<reference evidence="1 2" key="1">
    <citation type="submission" date="2019-06" db="EMBL/GenBank/DDBJ databases">
        <title>Whole genome shotgun sequence of Corynebacterium flavescens NBRC 14136.</title>
        <authorList>
            <person name="Hosoyama A."/>
            <person name="Uohara A."/>
            <person name="Ohji S."/>
            <person name="Ichikawa N."/>
        </authorList>
    </citation>
    <scope>NUCLEOTIDE SEQUENCE [LARGE SCALE GENOMIC DNA]</scope>
    <source>
        <strain evidence="1 2">NBRC 14136</strain>
    </source>
</reference>
<gene>
    <name evidence="1" type="ORF">CFL01nite_15990</name>
</gene>